<feature type="compositionally biased region" description="Basic and acidic residues" evidence="1">
    <location>
        <begin position="58"/>
        <end position="71"/>
    </location>
</feature>
<accession>A0ABP0VW39</accession>
<proteinExistence type="predicted"/>
<evidence type="ECO:0000313" key="2">
    <source>
        <dbReference type="EMBL" id="CAK9258710.1"/>
    </source>
</evidence>
<dbReference type="Proteomes" id="UP001497444">
    <property type="component" value="Chromosome 11"/>
</dbReference>
<keyword evidence="3" id="KW-1185">Reference proteome</keyword>
<reference evidence="2" key="1">
    <citation type="submission" date="2024-02" db="EMBL/GenBank/DDBJ databases">
        <authorList>
            <consortium name="ELIXIR-Norway"/>
            <consortium name="Elixir Norway"/>
        </authorList>
    </citation>
    <scope>NUCLEOTIDE SEQUENCE</scope>
</reference>
<sequence length="93" mass="10469">MSINNLNIFMELLVGHHHADPGFCCWGRWCCEIKLSRRRDGVGVAVILLQQGGGELKREIEERDRGTQETREEPEEAATGRVGNNEDCTGGWE</sequence>
<feature type="region of interest" description="Disordered" evidence="1">
    <location>
        <begin position="58"/>
        <end position="93"/>
    </location>
</feature>
<protein>
    <submittedName>
        <fullName evidence="2">Uncharacterized protein</fullName>
    </submittedName>
</protein>
<dbReference type="EMBL" id="OZ020106">
    <property type="protein sequence ID" value="CAK9258710.1"/>
    <property type="molecule type" value="Genomic_DNA"/>
</dbReference>
<evidence type="ECO:0000256" key="1">
    <source>
        <dbReference type="SAM" id="MobiDB-lite"/>
    </source>
</evidence>
<name>A0ABP0VW39_9BRYO</name>
<organism evidence="2 3">
    <name type="scientific">Sphagnum jensenii</name>
    <dbReference type="NCBI Taxonomy" id="128206"/>
    <lineage>
        <taxon>Eukaryota</taxon>
        <taxon>Viridiplantae</taxon>
        <taxon>Streptophyta</taxon>
        <taxon>Embryophyta</taxon>
        <taxon>Bryophyta</taxon>
        <taxon>Sphagnophytina</taxon>
        <taxon>Sphagnopsida</taxon>
        <taxon>Sphagnales</taxon>
        <taxon>Sphagnaceae</taxon>
        <taxon>Sphagnum</taxon>
    </lineage>
</organism>
<evidence type="ECO:0000313" key="3">
    <source>
        <dbReference type="Proteomes" id="UP001497444"/>
    </source>
</evidence>
<gene>
    <name evidence="2" type="ORF">CSSPJE1EN1_LOCUS4188</name>
</gene>